<dbReference type="EMBL" id="LUCH01003570">
    <property type="protein sequence ID" value="KAF5399974.1"/>
    <property type="molecule type" value="Genomic_DNA"/>
</dbReference>
<sequence>MFKLDFIFRICAQNIVTLFFSPLSEQCCFVWAANANNVALAKPIYRFGETLLGFWEEFGAKPVKFCQQTLTTRLLTERQNAADLVKQKDVALNFAIDSLRQSATDDQVTDRLHEVLRLLDLIKNIYSDTRTQQISIVDSYPGEVENVLNTYETACLRFFGVKLTTSGGSFAAMHTKSDKGRSNHLQDVFRVRQPTRSVDGYGQFGTGSPKNDSRSSHSDSQVTRKKQSAGVNYRYYQVKARSDAINDLRLPLRPESQVVSIKNPDCSTNESEYFENLILEITTSGIIGGELPAELIEAPLIKEAYMENAQKPETQSLVKVCLKEGDLILVDKFIVNSIHVRQISAYESLIHRIKRRACEDVANVRLTELSLHRARIQRHIDAVKLILQDLRSNITGELNNQLDASQSQMLERVEATVQHKLTQSTRSTM</sequence>
<dbReference type="Proteomes" id="UP000748531">
    <property type="component" value="Unassembled WGS sequence"/>
</dbReference>
<dbReference type="OrthoDB" id="6262928at2759"/>
<evidence type="ECO:0000259" key="2">
    <source>
        <dbReference type="Pfam" id="PF14643"/>
    </source>
</evidence>
<accession>A0A8J4TJ20</accession>
<evidence type="ECO:0000313" key="3">
    <source>
        <dbReference type="EMBL" id="KAF5399974.1"/>
    </source>
</evidence>
<reference evidence="3" key="1">
    <citation type="submission" date="2019-05" db="EMBL/GenBank/DDBJ databases">
        <title>Annotation for the trematode Paragonimus heterotremus.</title>
        <authorList>
            <person name="Choi Y.-J."/>
        </authorList>
    </citation>
    <scope>NUCLEOTIDE SEQUENCE</scope>
    <source>
        <strain evidence="3">LC</strain>
    </source>
</reference>
<feature type="region of interest" description="Disordered" evidence="1">
    <location>
        <begin position="197"/>
        <end position="228"/>
    </location>
</feature>
<proteinExistence type="predicted"/>
<keyword evidence="4" id="KW-1185">Reference proteome</keyword>
<protein>
    <recommendedName>
        <fullName evidence="2">DUF4455 domain-containing protein</fullName>
    </recommendedName>
</protein>
<dbReference type="InterPro" id="IPR028089">
    <property type="entry name" value="DUF4455"/>
</dbReference>
<dbReference type="AlphaFoldDB" id="A0A8J4TJ20"/>
<dbReference type="Pfam" id="PF14643">
    <property type="entry name" value="DUF4455"/>
    <property type="match status" value="1"/>
</dbReference>
<name>A0A8J4TJ20_9TREM</name>
<feature type="domain" description="DUF4455" evidence="2">
    <location>
        <begin position="41"/>
        <end position="162"/>
    </location>
</feature>
<comment type="caution">
    <text evidence="3">The sequence shown here is derived from an EMBL/GenBank/DDBJ whole genome shotgun (WGS) entry which is preliminary data.</text>
</comment>
<evidence type="ECO:0000313" key="4">
    <source>
        <dbReference type="Proteomes" id="UP000748531"/>
    </source>
</evidence>
<gene>
    <name evidence="3" type="ORF">PHET_06282</name>
</gene>
<evidence type="ECO:0000256" key="1">
    <source>
        <dbReference type="SAM" id="MobiDB-lite"/>
    </source>
</evidence>
<organism evidence="3 4">
    <name type="scientific">Paragonimus heterotremus</name>
    <dbReference type="NCBI Taxonomy" id="100268"/>
    <lineage>
        <taxon>Eukaryota</taxon>
        <taxon>Metazoa</taxon>
        <taxon>Spiralia</taxon>
        <taxon>Lophotrochozoa</taxon>
        <taxon>Platyhelminthes</taxon>
        <taxon>Trematoda</taxon>
        <taxon>Digenea</taxon>
        <taxon>Plagiorchiida</taxon>
        <taxon>Troglotremata</taxon>
        <taxon>Troglotrematidae</taxon>
        <taxon>Paragonimus</taxon>
    </lineage>
</organism>